<organism evidence="1 2">
    <name type="scientific">Catharanthus roseus</name>
    <name type="common">Madagascar periwinkle</name>
    <name type="synonym">Vinca rosea</name>
    <dbReference type="NCBI Taxonomy" id="4058"/>
    <lineage>
        <taxon>Eukaryota</taxon>
        <taxon>Viridiplantae</taxon>
        <taxon>Streptophyta</taxon>
        <taxon>Embryophyta</taxon>
        <taxon>Tracheophyta</taxon>
        <taxon>Spermatophyta</taxon>
        <taxon>Magnoliopsida</taxon>
        <taxon>eudicotyledons</taxon>
        <taxon>Gunneridae</taxon>
        <taxon>Pentapetalae</taxon>
        <taxon>asterids</taxon>
        <taxon>lamiids</taxon>
        <taxon>Gentianales</taxon>
        <taxon>Apocynaceae</taxon>
        <taxon>Rauvolfioideae</taxon>
        <taxon>Vinceae</taxon>
        <taxon>Catharanthinae</taxon>
        <taxon>Catharanthus</taxon>
    </lineage>
</organism>
<sequence>MQKYVTNPKNLNYLLKNRPPLNQIKQIHARIITNGWSSMAFLSHSLIHCYLHIKNLPSAKLLFNQLPSASTLLWNVMIRAYSKHQNSQEPIYFFRQMISSEHFSSRLLPDDYTFTFVITSCAHQILILSGEIVHGMVIKTGYDANLYVGNSLINMYAAFQKMDDAHKVFNEMSARDVFSWTILVCGYARNGKMNRACQIFSNMPVRNEVSWTVMISGFVGSNNYVEALGYFREMLGVENHMLRPNEAVLVCALSACAHLGALDQGSWIHAYIDKNNILLTSNINTALIDMYAKCGKIDCAKWIFDKISQPDVHNYTSFITGLSIHGLGRDALCVFNRMLAESVKPNEVTVLGVLNGCSHSGLVEEGSAIFNTMESFLGIVAEIQHYGCYIDLLGRAGYLEKALTVIKSMPMKPDLVIWRALLNACRIHRNVDLGERVINYMKQLEPHGHSGGEVLLSNLYASLGNWESVTEVRNLGQIENQSDIGGSWIEVNGVFHEFRVADKLHPQIVEIRKKLQEILERVSIAGYVASTSQVSFDLSEEDKVQAVAWHSEKLAIAFGLMTTVPSTPIRIVKNLRTCEDCHSALKAISKVYEREIIVRDRSRFHTFRGGHCSCKDYW</sequence>
<gene>
    <name evidence="1" type="ORF">M9H77_04742</name>
</gene>
<name>A0ACC0CF43_CATRO</name>
<evidence type="ECO:0000313" key="1">
    <source>
        <dbReference type="EMBL" id="KAI5683514.1"/>
    </source>
</evidence>
<comment type="caution">
    <text evidence="1">The sequence shown here is derived from an EMBL/GenBank/DDBJ whole genome shotgun (WGS) entry which is preliminary data.</text>
</comment>
<protein>
    <submittedName>
        <fullName evidence="1">Uncharacterized protein</fullName>
    </submittedName>
</protein>
<dbReference type="Proteomes" id="UP001060085">
    <property type="component" value="Linkage Group LG01"/>
</dbReference>
<reference evidence="2" key="1">
    <citation type="journal article" date="2023" name="Nat. Plants">
        <title>Single-cell RNA sequencing provides a high-resolution roadmap for understanding the multicellular compartmentation of specialized metabolism.</title>
        <authorList>
            <person name="Sun S."/>
            <person name="Shen X."/>
            <person name="Li Y."/>
            <person name="Li Y."/>
            <person name="Wang S."/>
            <person name="Li R."/>
            <person name="Zhang H."/>
            <person name="Shen G."/>
            <person name="Guo B."/>
            <person name="Wei J."/>
            <person name="Xu J."/>
            <person name="St-Pierre B."/>
            <person name="Chen S."/>
            <person name="Sun C."/>
        </authorList>
    </citation>
    <scope>NUCLEOTIDE SEQUENCE [LARGE SCALE GENOMIC DNA]</scope>
</reference>
<dbReference type="EMBL" id="CM044701">
    <property type="protein sequence ID" value="KAI5683514.1"/>
    <property type="molecule type" value="Genomic_DNA"/>
</dbReference>
<keyword evidence="2" id="KW-1185">Reference proteome</keyword>
<accession>A0ACC0CF43</accession>
<proteinExistence type="predicted"/>
<evidence type="ECO:0000313" key="2">
    <source>
        <dbReference type="Proteomes" id="UP001060085"/>
    </source>
</evidence>